<feature type="non-terminal residue" evidence="3">
    <location>
        <position position="185"/>
    </location>
</feature>
<dbReference type="GO" id="GO:0008270">
    <property type="term" value="F:zinc ion binding"/>
    <property type="evidence" value="ECO:0007669"/>
    <property type="project" value="UniProtKB-KW"/>
</dbReference>
<dbReference type="Proteomes" id="UP000780801">
    <property type="component" value="Unassembled WGS sequence"/>
</dbReference>
<evidence type="ECO:0000259" key="2">
    <source>
        <dbReference type="PROSITE" id="PS50157"/>
    </source>
</evidence>
<sequence>MSLIAAKDSTKSSISAETIFGTIDCKDYSTSFESASKLHNHYLDRHASSRVVSFVNFSGDLELRTLTRLNGDLICPRCSKSLKSKSGLRKHLNNNICKTNEKRMTNEEDDESKTLLEPVTVPTIFSPSSPRAEDRSLPKRCYDDTALVACQHLHASDEDKAKALLVIRHLELKPFTLKDYLGKEQ</sequence>
<organism evidence="3 4">
    <name type="scientific">Lunasporangiospora selenospora</name>
    <dbReference type="NCBI Taxonomy" id="979761"/>
    <lineage>
        <taxon>Eukaryota</taxon>
        <taxon>Fungi</taxon>
        <taxon>Fungi incertae sedis</taxon>
        <taxon>Mucoromycota</taxon>
        <taxon>Mortierellomycotina</taxon>
        <taxon>Mortierellomycetes</taxon>
        <taxon>Mortierellales</taxon>
        <taxon>Mortierellaceae</taxon>
        <taxon>Lunasporangiospora</taxon>
    </lineage>
</organism>
<comment type="caution">
    <text evidence="3">The sequence shown here is derived from an EMBL/GenBank/DDBJ whole genome shotgun (WGS) entry which is preliminary data.</text>
</comment>
<dbReference type="Gene3D" id="3.30.160.60">
    <property type="entry name" value="Classic Zinc Finger"/>
    <property type="match status" value="1"/>
</dbReference>
<evidence type="ECO:0000313" key="3">
    <source>
        <dbReference type="EMBL" id="KAF9577279.1"/>
    </source>
</evidence>
<dbReference type="InterPro" id="IPR013087">
    <property type="entry name" value="Znf_C2H2_type"/>
</dbReference>
<dbReference type="PROSITE" id="PS50157">
    <property type="entry name" value="ZINC_FINGER_C2H2_2"/>
    <property type="match status" value="1"/>
</dbReference>
<name>A0A9P6FL53_9FUNG</name>
<keyword evidence="1" id="KW-0863">Zinc-finger</keyword>
<accession>A0A9P6FL53</accession>
<proteinExistence type="predicted"/>
<protein>
    <recommendedName>
        <fullName evidence="2">C2H2-type domain-containing protein</fullName>
    </recommendedName>
</protein>
<dbReference type="EMBL" id="JAABOA010005052">
    <property type="protein sequence ID" value="KAF9577279.1"/>
    <property type="molecule type" value="Genomic_DNA"/>
</dbReference>
<evidence type="ECO:0000313" key="4">
    <source>
        <dbReference type="Proteomes" id="UP000780801"/>
    </source>
</evidence>
<reference evidence="3" key="1">
    <citation type="journal article" date="2020" name="Fungal Divers.">
        <title>Resolving the Mortierellaceae phylogeny through synthesis of multi-gene phylogenetics and phylogenomics.</title>
        <authorList>
            <person name="Vandepol N."/>
            <person name="Liber J."/>
            <person name="Desiro A."/>
            <person name="Na H."/>
            <person name="Kennedy M."/>
            <person name="Barry K."/>
            <person name="Grigoriev I.V."/>
            <person name="Miller A.N."/>
            <person name="O'Donnell K."/>
            <person name="Stajich J.E."/>
            <person name="Bonito G."/>
        </authorList>
    </citation>
    <scope>NUCLEOTIDE SEQUENCE</scope>
    <source>
        <strain evidence="3">KOD1015</strain>
    </source>
</reference>
<feature type="domain" description="C2H2-type" evidence="2">
    <location>
        <begin position="73"/>
        <end position="103"/>
    </location>
</feature>
<keyword evidence="4" id="KW-1185">Reference proteome</keyword>
<keyword evidence="1" id="KW-0479">Metal-binding</keyword>
<gene>
    <name evidence="3" type="ORF">BGW38_007624</name>
</gene>
<evidence type="ECO:0000256" key="1">
    <source>
        <dbReference type="PROSITE-ProRule" id="PRU00042"/>
    </source>
</evidence>
<dbReference type="AlphaFoldDB" id="A0A9P6FL53"/>
<keyword evidence="1" id="KW-0862">Zinc</keyword>